<accession>A0A8H9LW83</accession>
<protein>
    <submittedName>
        <fullName evidence="1">Uncharacterized protein</fullName>
    </submittedName>
</protein>
<comment type="caution">
    <text evidence="1">The sequence shown here is derived from an EMBL/GenBank/DDBJ whole genome shotgun (WGS) entry which is preliminary data.</text>
</comment>
<name>A0A8H9LW83_9GAMM</name>
<dbReference type="EMBL" id="BMXN01000007">
    <property type="protein sequence ID" value="GGW25588.1"/>
    <property type="molecule type" value="Genomic_DNA"/>
</dbReference>
<dbReference type="Proteomes" id="UP000623776">
    <property type="component" value="Unassembled WGS sequence"/>
</dbReference>
<evidence type="ECO:0000313" key="1">
    <source>
        <dbReference type="EMBL" id="GGW25588.1"/>
    </source>
</evidence>
<dbReference type="AlphaFoldDB" id="A0A8H9LW83"/>
<dbReference type="RefSeq" id="WP_189463432.1">
    <property type="nucleotide sequence ID" value="NZ_BMXN01000007.1"/>
</dbReference>
<proteinExistence type="predicted"/>
<sequence length="284" mass="29681">MFKTGVKKEALKSLEKVQADYADLCERAQVKAEELFKLRQSTSLELIPEVEAYINSLANSPKDFDKSFVEYKAEFTVFNSILHELELAAKEAQVKAGGGAAVGVAAGVGTAAFAPTAAMAVATTFGTASTGTAISTLSGAAASKAALAWLGGGALAKGGAGMAGGKALLALAGPVGWAVGGTAVVGAGLFARSKNGKIADQANAARKELEVHTRTTRSAILEIGRMLEQTDNHTKGMREMLTKLKQEAPLDYDQFDLEMRQSIAALINHVHSLSELLNKKVDVS</sequence>
<organism evidence="1 2">
    <name type="scientific">Vreelandella hamiltonii</name>
    <dbReference type="NCBI Taxonomy" id="502829"/>
    <lineage>
        <taxon>Bacteria</taxon>
        <taxon>Pseudomonadati</taxon>
        <taxon>Pseudomonadota</taxon>
        <taxon>Gammaproteobacteria</taxon>
        <taxon>Oceanospirillales</taxon>
        <taxon>Halomonadaceae</taxon>
        <taxon>Vreelandella</taxon>
    </lineage>
</organism>
<keyword evidence="2" id="KW-1185">Reference proteome</keyword>
<reference evidence="2" key="1">
    <citation type="journal article" date="2019" name="Int. J. Syst. Evol. Microbiol.">
        <title>The Global Catalogue of Microorganisms (GCM) 10K type strain sequencing project: providing services to taxonomists for standard genome sequencing and annotation.</title>
        <authorList>
            <consortium name="The Broad Institute Genomics Platform"/>
            <consortium name="The Broad Institute Genome Sequencing Center for Infectious Disease"/>
            <person name="Wu L."/>
            <person name="Ma J."/>
        </authorList>
    </citation>
    <scope>NUCLEOTIDE SEQUENCE [LARGE SCALE GENOMIC DNA]</scope>
    <source>
        <strain evidence="2">KCTC 22154</strain>
    </source>
</reference>
<gene>
    <name evidence="1" type="ORF">GCM10007157_17110</name>
</gene>
<evidence type="ECO:0000313" key="2">
    <source>
        <dbReference type="Proteomes" id="UP000623776"/>
    </source>
</evidence>